<dbReference type="EMBL" id="FZNS01000020">
    <property type="protein sequence ID" value="SNS04638.1"/>
    <property type="molecule type" value="Genomic_DNA"/>
</dbReference>
<accession>A0A239BB11</accession>
<dbReference type="RefSeq" id="WP_089334411.1">
    <property type="nucleotide sequence ID" value="NZ_FZNS01000020.1"/>
</dbReference>
<dbReference type="AlphaFoldDB" id="A0A239BB11"/>
<proteinExistence type="predicted"/>
<organism evidence="1 2">
    <name type="scientific">Hymenobacter mucosus</name>
    <dbReference type="NCBI Taxonomy" id="1411120"/>
    <lineage>
        <taxon>Bacteria</taxon>
        <taxon>Pseudomonadati</taxon>
        <taxon>Bacteroidota</taxon>
        <taxon>Cytophagia</taxon>
        <taxon>Cytophagales</taxon>
        <taxon>Hymenobacteraceae</taxon>
        <taxon>Hymenobacter</taxon>
    </lineage>
</organism>
<name>A0A239BB11_9BACT</name>
<sequence length="107" mass="11964">MKTPQDLTIGDAIYYPREQALGIIYETYSRGDNERPGVQVLLSNGEDLSGFSPQEADQFLQPLGPTGLTYQFQNVTQLARDYERGVFGQAFHNAQVLQLTQSLNPPE</sequence>
<keyword evidence="2" id="KW-1185">Reference proteome</keyword>
<reference evidence="2" key="1">
    <citation type="submission" date="2017-06" db="EMBL/GenBank/DDBJ databases">
        <authorList>
            <person name="Varghese N."/>
            <person name="Submissions S."/>
        </authorList>
    </citation>
    <scope>NUCLEOTIDE SEQUENCE [LARGE SCALE GENOMIC DNA]</scope>
    <source>
        <strain evidence="2">DSM 28041</strain>
    </source>
</reference>
<evidence type="ECO:0000313" key="1">
    <source>
        <dbReference type="EMBL" id="SNS04638.1"/>
    </source>
</evidence>
<gene>
    <name evidence="1" type="ORF">SAMN06269173_12022</name>
</gene>
<evidence type="ECO:0000313" key="2">
    <source>
        <dbReference type="Proteomes" id="UP000198310"/>
    </source>
</evidence>
<dbReference type="Proteomes" id="UP000198310">
    <property type="component" value="Unassembled WGS sequence"/>
</dbReference>
<protein>
    <submittedName>
        <fullName evidence="1">Uncharacterized protein</fullName>
    </submittedName>
</protein>